<dbReference type="InterPro" id="IPR004843">
    <property type="entry name" value="Calcineurin-like_PHP"/>
</dbReference>
<dbReference type="InterPro" id="IPR029052">
    <property type="entry name" value="Metallo-depent_PP-like"/>
</dbReference>
<dbReference type="RefSeq" id="WP_176313705.1">
    <property type="nucleotide sequence ID" value="NZ_JAKNAT010000062.1"/>
</dbReference>
<evidence type="ECO:0000313" key="6">
    <source>
        <dbReference type="Proteomes" id="UP001140978"/>
    </source>
</evidence>
<dbReference type="Pfam" id="PF00149">
    <property type="entry name" value="Metallophos"/>
    <property type="match status" value="1"/>
</dbReference>
<dbReference type="InterPro" id="IPR006179">
    <property type="entry name" value="5_nucleotidase/apyrase"/>
</dbReference>
<name>A0A9X4FEY4_9VIBR</name>
<comment type="similarity">
    <text evidence="2">Belongs to the 5'-nucleotidase family.</text>
</comment>
<gene>
    <name evidence="5" type="ORF">L9X51_12385</name>
</gene>
<dbReference type="InterPro" id="IPR008334">
    <property type="entry name" value="5'-Nucleotdase_C"/>
</dbReference>
<keyword evidence="2" id="KW-0547">Nucleotide-binding</keyword>
<feature type="domain" description="Calcineurin-like phosphoesterase" evidence="3">
    <location>
        <begin position="13"/>
        <end position="250"/>
    </location>
</feature>
<dbReference type="SUPFAM" id="SSF56300">
    <property type="entry name" value="Metallo-dependent phosphatases"/>
    <property type="match status" value="1"/>
</dbReference>
<dbReference type="Gene3D" id="3.90.780.10">
    <property type="entry name" value="5'-Nucleotidase, C-terminal domain"/>
    <property type="match status" value="1"/>
</dbReference>
<dbReference type="Pfam" id="PF02872">
    <property type="entry name" value="5_nucleotid_C"/>
    <property type="match status" value="1"/>
</dbReference>
<reference evidence="5" key="1">
    <citation type="submission" date="2022-02" db="EMBL/GenBank/DDBJ databases">
        <title>Emergence and expansion in Europe of a Vibrio aestuarianus clonal complex pathogenic for oysters.</title>
        <authorList>
            <person name="Mesnil A."/>
            <person name="Travers M.-A."/>
        </authorList>
    </citation>
    <scope>NUCLEOTIDE SEQUENCE</scope>
    <source>
        <strain evidence="5">19_064_15T1</strain>
    </source>
</reference>
<evidence type="ECO:0000259" key="4">
    <source>
        <dbReference type="Pfam" id="PF02872"/>
    </source>
</evidence>
<proteinExistence type="inferred from homology"/>
<dbReference type="Gene3D" id="3.60.21.10">
    <property type="match status" value="1"/>
</dbReference>
<dbReference type="GO" id="GO:0008768">
    <property type="term" value="F:UDP-sugar diphosphatase activity"/>
    <property type="evidence" value="ECO:0007669"/>
    <property type="project" value="TreeGrafter"/>
</dbReference>
<accession>A0A9X4FEY4</accession>
<sequence length="580" mass="63809">MMHKKNRPASIMLAHINDTHSYFEPTSLQLSLNIKQQTLTPYVSAGGFARIATRVAQLKDDAARMKRQFLFLHAGDCFQGTLYFSLFKGKANADMLNALHIDAMALGNHELDMGNEPVAHFVERIQFPLLAGNWDLSNERKDKPYSIASSPQVISYDSQGQYAQWIEKQAGEETIAIFGLSLDKMSDIANPDPDTPFANAIETARNTIKQLHRKGINKIILLSHLGYEADIELAQQVDGIGIIVGGHSHRLQGDFSALGLKKDDDYGLRINDTYVVQAGYYALSLGHCQVDFSTEGKVVGFCGGNELLLGRRLFLDASMNEAGTDESHLSACEFLNNHPNVVVCKKDPLVQGILIDKYMPRVRQLQQNIIAHADRSLRHVRIPDEMGASELAPLVAKSFVYAMKERGHPVQFAIHNAGGVRNSLNAGKVSIADIAGNLLPFAVPIGVYHIQGKVIAQVVEGAINNALGNGVNGTGSGSYPYTHNLSFVYHHDWPIGNRVTDVKLFDEKLGWQLIDSEKYYCGSSSAYTMKGKEGYDALLQMQGEGIVSNVSMADAFIELLTAHPETLNTLESSRRHNSTV</sequence>
<dbReference type="PANTHER" id="PTHR11575:SF24">
    <property type="entry name" value="5'-NUCLEOTIDASE"/>
    <property type="match status" value="1"/>
</dbReference>
<protein>
    <submittedName>
        <fullName evidence="5">Bifunctional metallophosphatase/5'-nucleotidase</fullName>
    </submittedName>
</protein>
<dbReference type="GO" id="GO:0008253">
    <property type="term" value="F:5'-nucleotidase activity"/>
    <property type="evidence" value="ECO:0007669"/>
    <property type="project" value="TreeGrafter"/>
</dbReference>
<keyword evidence="1" id="KW-0732">Signal</keyword>
<comment type="caution">
    <text evidence="5">The sequence shown here is derived from an EMBL/GenBank/DDBJ whole genome shotgun (WGS) entry which is preliminary data.</text>
</comment>
<dbReference type="PANTHER" id="PTHR11575">
    <property type="entry name" value="5'-NUCLEOTIDASE-RELATED"/>
    <property type="match status" value="1"/>
</dbReference>
<dbReference type="GO" id="GO:0000166">
    <property type="term" value="F:nucleotide binding"/>
    <property type="evidence" value="ECO:0007669"/>
    <property type="project" value="UniProtKB-KW"/>
</dbReference>
<evidence type="ECO:0000256" key="1">
    <source>
        <dbReference type="ARBA" id="ARBA00022729"/>
    </source>
</evidence>
<evidence type="ECO:0000259" key="3">
    <source>
        <dbReference type="Pfam" id="PF00149"/>
    </source>
</evidence>
<evidence type="ECO:0000256" key="2">
    <source>
        <dbReference type="RuleBase" id="RU362119"/>
    </source>
</evidence>
<feature type="domain" description="5'-Nucleotidase C-terminal" evidence="4">
    <location>
        <begin position="383"/>
        <end position="538"/>
    </location>
</feature>
<dbReference type="PRINTS" id="PR01607">
    <property type="entry name" value="APYRASEFAMLY"/>
</dbReference>
<dbReference type="Proteomes" id="UP001140978">
    <property type="component" value="Unassembled WGS sequence"/>
</dbReference>
<dbReference type="AlphaFoldDB" id="A0A9X4FEY4"/>
<keyword evidence="2" id="KW-0378">Hydrolase</keyword>
<organism evidence="5 6">
    <name type="scientific">Vibrio aestuarianus</name>
    <dbReference type="NCBI Taxonomy" id="28171"/>
    <lineage>
        <taxon>Bacteria</taxon>
        <taxon>Pseudomonadati</taxon>
        <taxon>Pseudomonadota</taxon>
        <taxon>Gammaproteobacteria</taxon>
        <taxon>Vibrionales</taxon>
        <taxon>Vibrionaceae</taxon>
        <taxon>Vibrio</taxon>
    </lineage>
</organism>
<dbReference type="SUPFAM" id="SSF55816">
    <property type="entry name" value="5'-nucleotidase (syn. UDP-sugar hydrolase), C-terminal domain"/>
    <property type="match status" value="1"/>
</dbReference>
<dbReference type="GO" id="GO:0009166">
    <property type="term" value="P:nucleotide catabolic process"/>
    <property type="evidence" value="ECO:0007669"/>
    <property type="project" value="InterPro"/>
</dbReference>
<evidence type="ECO:0000313" key="5">
    <source>
        <dbReference type="EMBL" id="MDE1347227.1"/>
    </source>
</evidence>
<dbReference type="GO" id="GO:0030288">
    <property type="term" value="C:outer membrane-bounded periplasmic space"/>
    <property type="evidence" value="ECO:0007669"/>
    <property type="project" value="TreeGrafter"/>
</dbReference>
<dbReference type="InterPro" id="IPR036907">
    <property type="entry name" value="5'-Nucleotdase_C_sf"/>
</dbReference>
<dbReference type="EMBL" id="JAKNAX010000033">
    <property type="protein sequence ID" value="MDE1347227.1"/>
    <property type="molecule type" value="Genomic_DNA"/>
</dbReference>